<dbReference type="InterPro" id="IPR001606">
    <property type="entry name" value="ARID_dom"/>
</dbReference>
<dbReference type="PROSITE" id="PS51011">
    <property type="entry name" value="ARID"/>
    <property type="match status" value="1"/>
</dbReference>
<feature type="compositionally biased region" description="Low complexity" evidence="1">
    <location>
        <begin position="603"/>
        <end position="612"/>
    </location>
</feature>
<feature type="compositionally biased region" description="Polar residues" evidence="1">
    <location>
        <begin position="269"/>
        <end position="328"/>
    </location>
</feature>
<feature type="compositionally biased region" description="Polar residues" evidence="1">
    <location>
        <begin position="533"/>
        <end position="542"/>
    </location>
</feature>
<feature type="region of interest" description="Disordered" evidence="1">
    <location>
        <begin position="1159"/>
        <end position="1196"/>
    </location>
</feature>
<dbReference type="EMBL" id="JAODAN010000002">
    <property type="protein sequence ID" value="KAK1926465.1"/>
    <property type="molecule type" value="Genomic_DNA"/>
</dbReference>
<feature type="compositionally biased region" description="Low complexity" evidence="1">
    <location>
        <begin position="912"/>
        <end position="923"/>
    </location>
</feature>
<dbReference type="CDD" id="cd16100">
    <property type="entry name" value="ARID"/>
    <property type="match status" value="1"/>
</dbReference>
<feature type="compositionally biased region" description="Polar residues" evidence="1">
    <location>
        <begin position="796"/>
        <end position="807"/>
    </location>
</feature>
<dbReference type="Gene3D" id="1.10.150.60">
    <property type="entry name" value="ARID DNA-binding domain"/>
    <property type="match status" value="1"/>
</dbReference>
<dbReference type="InterPro" id="IPR036431">
    <property type="entry name" value="ARID_dom_sf"/>
</dbReference>
<feature type="region of interest" description="Disordered" evidence="1">
    <location>
        <begin position="507"/>
        <end position="634"/>
    </location>
</feature>
<evidence type="ECO:0000256" key="1">
    <source>
        <dbReference type="SAM" id="MobiDB-lite"/>
    </source>
</evidence>
<feature type="compositionally biased region" description="Polar residues" evidence="1">
    <location>
        <begin position="384"/>
        <end position="395"/>
    </location>
</feature>
<comment type="caution">
    <text evidence="3">The sequence shown here is derived from an EMBL/GenBank/DDBJ whole genome shotgun (WGS) entry which is preliminary data.</text>
</comment>
<feature type="region of interest" description="Disordered" evidence="1">
    <location>
        <begin position="1028"/>
        <end position="1052"/>
    </location>
</feature>
<accession>A0AAD9L7U5</accession>
<gene>
    <name evidence="3" type="ORF">DB88DRAFT_481942</name>
</gene>
<feature type="region of interest" description="Disordered" evidence="1">
    <location>
        <begin position="247"/>
        <end position="400"/>
    </location>
</feature>
<feature type="compositionally biased region" description="Polar residues" evidence="1">
    <location>
        <begin position="49"/>
        <end position="66"/>
    </location>
</feature>
<dbReference type="SMART" id="SM00501">
    <property type="entry name" value="BRIGHT"/>
    <property type="match status" value="1"/>
</dbReference>
<dbReference type="Pfam" id="PF01388">
    <property type="entry name" value="ARID"/>
    <property type="match status" value="1"/>
</dbReference>
<feature type="compositionally biased region" description="Low complexity" evidence="1">
    <location>
        <begin position="824"/>
        <end position="839"/>
    </location>
</feature>
<protein>
    <recommendedName>
        <fullName evidence="2">ARID domain-containing protein</fullName>
    </recommendedName>
</protein>
<feature type="region of interest" description="Disordered" evidence="1">
    <location>
        <begin position="1"/>
        <end position="117"/>
    </location>
</feature>
<proteinExistence type="predicted"/>
<feature type="compositionally biased region" description="Low complexity" evidence="1">
    <location>
        <begin position="1042"/>
        <end position="1052"/>
    </location>
</feature>
<feature type="region of interest" description="Disordered" evidence="1">
    <location>
        <begin position="911"/>
        <end position="941"/>
    </location>
</feature>
<dbReference type="SMART" id="SM00355">
    <property type="entry name" value="ZnF_C2H2"/>
    <property type="match status" value="3"/>
</dbReference>
<feature type="region of interest" description="Disordered" evidence="1">
    <location>
        <begin position="764"/>
        <end position="866"/>
    </location>
</feature>
<feature type="region of interest" description="Disordered" evidence="1">
    <location>
        <begin position="1068"/>
        <end position="1130"/>
    </location>
</feature>
<feature type="compositionally biased region" description="Polar residues" evidence="1">
    <location>
        <begin position="93"/>
        <end position="107"/>
    </location>
</feature>
<evidence type="ECO:0000313" key="4">
    <source>
        <dbReference type="Proteomes" id="UP001182556"/>
    </source>
</evidence>
<dbReference type="Proteomes" id="UP001182556">
    <property type="component" value="Unassembled WGS sequence"/>
</dbReference>
<keyword evidence="4" id="KW-1185">Reference proteome</keyword>
<dbReference type="GO" id="GO:0003677">
    <property type="term" value="F:DNA binding"/>
    <property type="evidence" value="ECO:0007669"/>
    <property type="project" value="InterPro"/>
</dbReference>
<feature type="compositionally biased region" description="Low complexity" evidence="1">
    <location>
        <begin position="584"/>
        <end position="595"/>
    </location>
</feature>
<feature type="compositionally biased region" description="Polar residues" evidence="1">
    <location>
        <begin position="665"/>
        <end position="691"/>
    </location>
</feature>
<feature type="compositionally biased region" description="Basic residues" evidence="1">
    <location>
        <begin position="613"/>
        <end position="623"/>
    </location>
</feature>
<name>A0AAD9L7U5_PAPLA</name>
<feature type="region of interest" description="Disordered" evidence="1">
    <location>
        <begin position="662"/>
        <end position="735"/>
    </location>
</feature>
<feature type="domain" description="ARID" evidence="2">
    <location>
        <begin position="115"/>
        <end position="212"/>
    </location>
</feature>
<dbReference type="SMART" id="SM01014">
    <property type="entry name" value="ARID"/>
    <property type="match status" value="1"/>
</dbReference>
<evidence type="ECO:0000259" key="2">
    <source>
        <dbReference type="PROSITE" id="PS51011"/>
    </source>
</evidence>
<dbReference type="InterPro" id="IPR013087">
    <property type="entry name" value="Znf_C2H2_type"/>
</dbReference>
<sequence>MYGPPAMAGSSSNLRSQPISSARDAPSAALSTQAAGAGGWRAEHAPRSASASHESRQVSSFPTHTAWNGPVPPSTSSSSRSQRPRQSEARQDAGSTSHPPVSASDSVPSGRAVPVPSEDQVHDYLVTHMGQREGLYAGWEIQGHRFDVYALFKSVIQMGGSSSVTQQDQWTYIATMLRFPMTTQSSREHQRVGLELRDFFVRLLGGLEILWEKTAEADRPKAPHRAFHSYSTSEAIRRQDLSLAALSPTRPSWLPGHATPDDRSDYLPTPNTSHSKSPHIQVQDLTNSTPPRISESPQPGLSIQPRGSASQNTYQNSQPQSYAQSIQPTPSPVHDQPQRVAPTTSGRHQEPDRASSSNVVDPPHAAGRASTTHTQPTGHPGSRRPSNATQASSSLRGMDYDPPVVTSFEQLVDIQALPLPPAGSGLAVSGFAGPYLQYAYRAHELRSSIRKMSAGEAHRHISAEEILWWNKLGELRLCPGPLQLCSMTALMTVLLLQKNPKVVIPKPLSSATSTQPPPFTDVHQRDDAPALPSTINPNSIRNLLQAPVGSQPLPTPSSTLPAGLQADPSSQISDPKPKKKRGRPPALAPALVGTQEGQGGSQTTGTDGAPAPVKRKRGRPPKRKTNDDPDHAGALLRQTKKQRIDAEGQVASVDQLDSVLPTPVSAPTLSQQIDQNSAAGSQGLLRQSSATPALEPPVGSRSTPAADFLRTIQAKQGSGAGSAQDEATAGEGSSASVPVTLAAAAAQFEHDHLKQDASSIMRRVGSNGQSVSPSMSASRSKAAKARWDRYRAEAATQGQGATSNLGTPTLPPAPSGANTATPIVSNSQPVSSSASANRSKAAKARWERYRAQAANQAQGGPSDFGTPTFVRAPSVVNSASPLRVLDLSGSRMSHAQLTERDAKTPTKVILKSRPSQLSRLSQSDAPNDVTGAPGEGAEESVVEDEDETFNPFMELSQSWAVPEPIKKSDPFVPYAPARKPVHRDAEEDAMPEEVDLAALAAVLSAELGGTEHAGVEVVDQDQDFEIQEQPPTSQSGRKGKSKAAGQGKGVAAKRQVVEPIVEIVTTRSPLTKRGKRATRVAGRNDLEMPSHKAKPLSATPPEPSSVSAAKGKSSEPTLAHRTRSGPSQRTPLSVIPLLAAQQRPTARRTVQRSSVLRLTRSLGGPPSSALRARHVAASPRQIGRKQGAARPAPKRMVRSPSIVMIIPPAGIKAKASKPSKAHLKVPVLDSGRTPRGGAVDRAVISIPIRAARRRRLILLGYYDAFRDDDSDEEEETIQRAHASLRPFKIQPSRSKARSIRPREPEMLPPRFAHRPGPALVEPFQSVLDEKSLSRRAVEHRCGWKGCDAVLGSEALLQRHVDFRKHVLSGRFETEPGNAQTLWRCHWRGCEGPCFESEEKLSQHVVARHISRVLNCPYKGCDLASPNVWHLSRHVMKQHEEDEPRPLADLSVRLAPPFPLEQPLPETARTDELTTPRVPGSRYGSEYRREWARLRVKNNCFGGDHPIIHVEHPPHMLQTQEEDGAESDDSEDEERLYAGVEMAETKLLDKAEGRRSRWEVVVAVPTRRELARGAALATSG</sequence>
<feature type="compositionally biased region" description="Polar residues" evidence="1">
    <location>
        <begin position="9"/>
        <end position="20"/>
    </location>
</feature>
<evidence type="ECO:0000313" key="3">
    <source>
        <dbReference type="EMBL" id="KAK1926465.1"/>
    </source>
</evidence>
<dbReference type="SUPFAM" id="SSF46774">
    <property type="entry name" value="ARID-like"/>
    <property type="match status" value="1"/>
</dbReference>
<feature type="compositionally biased region" description="Low complexity" evidence="1">
    <location>
        <begin position="770"/>
        <end position="780"/>
    </location>
</feature>
<organism evidence="3 4">
    <name type="scientific">Papiliotrema laurentii</name>
    <name type="common">Cryptococcus laurentii</name>
    <dbReference type="NCBI Taxonomy" id="5418"/>
    <lineage>
        <taxon>Eukaryota</taxon>
        <taxon>Fungi</taxon>
        <taxon>Dikarya</taxon>
        <taxon>Basidiomycota</taxon>
        <taxon>Agaricomycotina</taxon>
        <taxon>Tremellomycetes</taxon>
        <taxon>Tremellales</taxon>
        <taxon>Rhynchogastremaceae</taxon>
        <taxon>Papiliotrema</taxon>
    </lineage>
</organism>
<reference evidence="3" key="1">
    <citation type="submission" date="2023-02" db="EMBL/GenBank/DDBJ databases">
        <title>Identification and recombinant expression of a fungal hydrolase from Papiliotrema laurentii that hydrolyzes apple cutin and clears colloidal polyester polyurethane.</title>
        <authorList>
            <consortium name="DOE Joint Genome Institute"/>
            <person name="Roman V.A."/>
            <person name="Bojanowski C."/>
            <person name="Crable B.R."/>
            <person name="Wagner D.N."/>
            <person name="Hung C.S."/>
            <person name="Nadeau L.J."/>
            <person name="Schratz L."/>
            <person name="Haridas S."/>
            <person name="Pangilinan J."/>
            <person name="Lipzen A."/>
            <person name="Na H."/>
            <person name="Yan M."/>
            <person name="Ng V."/>
            <person name="Grigoriev I.V."/>
            <person name="Spatafora J.W."/>
            <person name="Barlow D."/>
            <person name="Biffinger J."/>
            <person name="Kelley-Loughnane N."/>
            <person name="Varaljay V.A."/>
            <person name="Crookes-Goodson W.J."/>
        </authorList>
    </citation>
    <scope>NUCLEOTIDE SEQUENCE</scope>
    <source>
        <strain evidence="3">5307AH</strain>
    </source>
</reference>